<accession>A0A9N9PN97</accession>
<dbReference type="AlphaFoldDB" id="A0A9N9PN97"/>
<organism evidence="1 2">
    <name type="scientific">Hymenoscyphus fraxineus</name>
    <dbReference type="NCBI Taxonomy" id="746836"/>
    <lineage>
        <taxon>Eukaryota</taxon>
        <taxon>Fungi</taxon>
        <taxon>Dikarya</taxon>
        <taxon>Ascomycota</taxon>
        <taxon>Pezizomycotina</taxon>
        <taxon>Leotiomycetes</taxon>
        <taxon>Helotiales</taxon>
        <taxon>Helotiaceae</taxon>
        <taxon>Hymenoscyphus</taxon>
    </lineage>
</organism>
<keyword evidence="2" id="KW-1185">Reference proteome</keyword>
<evidence type="ECO:0000313" key="1">
    <source>
        <dbReference type="EMBL" id="CAG8960559.1"/>
    </source>
</evidence>
<sequence>MDSLLFCKNELDVCLAPLRRVLLISQTLGKLDCVHEKKSPCSWDIELYVLGKEEINALGSAMEARWPFEFDEDDREGMFEFGDEKASGTAKSSPQKFKFVLGLLLELPKMYGCLAIGVLKILDVCSFFLDCEGLTRRAVEHKSICEHQRKRGLLLQTGIQACLSMAHRKFHATVIEE</sequence>
<evidence type="ECO:0000313" key="2">
    <source>
        <dbReference type="Proteomes" id="UP000696280"/>
    </source>
</evidence>
<proteinExistence type="predicted"/>
<comment type="caution">
    <text evidence="1">The sequence shown here is derived from an EMBL/GenBank/DDBJ whole genome shotgun (WGS) entry which is preliminary data.</text>
</comment>
<dbReference type="EMBL" id="CAJVRL010000100">
    <property type="protein sequence ID" value="CAG8960559.1"/>
    <property type="molecule type" value="Genomic_DNA"/>
</dbReference>
<name>A0A9N9PN97_9HELO</name>
<gene>
    <name evidence="1" type="ORF">HYFRA_00013382</name>
</gene>
<dbReference type="Proteomes" id="UP000696280">
    <property type="component" value="Unassembled WGS sequence"/>
</dbReference>
<protein>
    <submittedName>
        <fullName evidence="1">Uncharacterized protein</fullName>
    </submittedName>
</protein>
<reference evidence="1" key="1">
    <citation type="submission" date="2021-07" db="EMBL/GenBank/DDBJ databases">
        <authorList>
            <person name="Durling M."/>
        </authorList>
    </citation>
    <scope>NUCLEOTIDE SEQUENCE</scope>
</reference>